<dbReference type="EMBL" id="KV454208">
    <property type="protein sequence ID" value="ODQ62203.1"/>
    <property type="molecule type" value="Genomic_DNA"/>
</dbReference>
<sequence>MDGKIKLFKLDEDKVSMISEVQLHKRLVTDFKVWIDQDDGTPFICSIGWDFQLKISRIVNDSIEIISNFKLLSNATSIELGIYGKTPIVFLTRLDSTQLSLFTFKQPHIFEISRISLNDAEFSTHGFTPMSISLTSHKLDSNTFIAVGTSHVPYMRLIIIKLPPLDPLLTNLEIETEQHLTSAQVHRGLIIGNYNTLSPQDKYSQGVVHWRNDGSGVWISGDDGIIRGLDLKNGEVVQEHKGHDKRIKCLVVDELQGQGEVLISSGIDKKLIYWS</sequence>
<gene>
    <name evidence="1" type="ORF">WICANDRAFT_87413</name>
</gene>
<dbReference type="SUPFAM" id="SSF50978">
    <property type="entry name" value="WD40 repeat-like"/>
    <property type="match status" value="1"/>
</dbReference>
<dbReference type="RefSeq" id="XP_019041410.1">
    <property type="nucleotide sequence ID" value="XM_019186112.1"/>
</dbReference>
<evidence type="ECO:0000313" key="1">
    <source>
        <dbReference type="EMBL" id="ODQ62203.1"/>
    </source>
</evidence>
<accession>A0A1E3P9W6</accession>
<dbReference type="InterPro" id="IPR036322">
    <property type="entry name" value="WD40_repeat_dom_sf"/>
</dbReference>
<dbReference type="OrthoDB" id="1932312at2759"/>
<proteinExistence type="predicted"/>
<reference evidence="1 2" key="1">
    <citation type="journal article" date="2016" name="Proc. Natl. Acad. Sci. U.S.A.">
        <title>Comparative genomics of biotechnologically important yeasts.</title>
        <authorList>
            <person name="Riley R."/>
            <person name="Haridas S."/>
            <person name="Wolfe K.H."/>
            <person name="Lopes M.R."/>
            <person name="Hittinger C.T."/>
            <person name="Goeker M."/>
            <person name="Salamov A.A."/>
            <person name="Wisecaver J.H."/>
            <person name="Long T.M."/>
            <person name="Calvey C.H."/>
            <person name="Aerts A.L."/>
            <person name="Barry K.W."/>
            <person name="Choi C."/>
            <person name="Clum A."/>
            <person name="Coughlan A.Y."/>
            <person name="Deshpande S."/>
            <person name="Douglass A.P."/>
            <person name="Hanson S.J."/>
            <person name="Klenk H.-P."/>
            <person name="LaButti K.M."/>
            <person name="Lapidus A."/>
            <person name="Lindquist E.A."/>
            <person name="Lipzen A.M."/>
            <person name="Meier-Kolthoff J.P."/>
            <person name="Ohm R.A."/>
            <person name="Otillar R.P."/>
            <person name="Pangilinan J.L."/>
            <person name="Peng Y."/>
            <person name="Rokas A."/>
            <person name="Rosa C.A."/>
            <person name="Scheuner C."/>
            <person name="Sibirny A.A."/>
            <person name="Slot J.C."/>
            <person name="Stielow J.B."/>
            <person name="Sun H."/>
            <person name="Kurtzman C.P."/>
            <person name="Blackwell M."/>
            <person name="Grigoriev I.V."/>
            <person name="Jeffries T.W."/>
        </authorList>
    </citation>
    <scope>NUCLEOTIDE SEQUENCE [LARGE SCALE GENOMIC DNA]</scope>
    <source>
        <strain evidence="2">ATCC 58044 / CBS 1984 / NCYC 433 / NRRL Y-366-8</strain>
    </source>
</reference>
<dbReference type="GeneID" id="30203358"/>
<organism evidence="1 2">
    <name type="scientific">Wickerhamomyces anomalus (strain ATCC 58044 / CBS 1984 / NCYC 433 / NRRL Y-366-8)</name>
    <name type="common">Yeast</name>
    <name type="synonym">Hansenula anomala</name>
    <dbReference type="NCBI Taxonomy" id="683960"/>
    <lineage>
        <taxon>Eukaryota</taxon>
        <taxon>Fungi</taxon>
        <taxon>Dikarya</taxon>
        <taxon>Ascomycota</taxon>
        <taxon>Saccharomycotina</taxon>
        <taxon>Saccharomycetes</taxon>
        <taxon>Phaffomycetales</taxon>
        <taxon>Wickerhamomycetaceae</taxon>
        <taxon>Wickerhamomyces</taxon>
    </lineage>
</organism>
<dbReference type="InterPro" id="IPR015943">
    <property type="entry name" value="WD40/YVTN_repeat-like_dom_sf"/>
</dbReference>
<evidence type="ECO:0000313" key="2">
    <source>
        <dbReference type="Proteomes" id="UP000094112"/>
    </source>
</evidence>
<keyword evidence="2" id="KW-1185">Reference proteome</keyword>
<protein>
    <submittedName>
        <fullName evidence="1">Uncharacterized protein</fullName>
    </submittedName>
</protein>
<dbReference type="Proteomes" id="UP000094112">
    <property type="component" value="Unassembled WGS sequence"/>
</dbReference>
<dbReference type="STRING" id="683960.A0A1E3P9W6"/>
<name>A0A1E3P9W6_WICAA</name>
<dbReference type="AlphaFoldDB" id="A0A1E3P9W6"/>
<dbReference type="Gene3D" id="2.130.10.10">
    <property type="entry name" value="YVTN repeat-like/Quinoprotein amine dehydrogenase"/>
    <property type="match status" value="1"/>
</dbReference>